<name>F0WGD9_9STRA</name>
<proteinExistence type="predicted"/>
<accession>F0WGD9</accession>
<dbReference type="EMBL" id="FR824135">
    <property type="protein sequence ID" value="CCA20300.1"/>
    <property type="molecule type" value="Genomic_DNA"/>
</dbReference>
<feature type="region of interest" description="Disordered" evidence="2">
    <location>
        <begin position="566"/>
        <end position="586"/>
    </location>
</feature>
<evidence type="ECO:0000256" key="2">
    <source>
        <dbReference type="SAM" id="MobiDB-lite"/>
    </source>
</evidence>
<dbReference type="AlphaFoldDB" id="F0WGD9"/>
<organism evidence="3">
    <name type="scientific">Albugo laibachii Nc14</name>
    <dbReference type="NCBI Taxonomy" id="890382"/>
    <lineage>
        <taxon>Eukaryota</taxon>
        <taxon>Sar</taxon>
        <taxon>Stramenopiles</taxon>
        <taxon>Oomycota</taxon>
        <taxon>Peronosporomycetes</taxon>
        <taxon>Albuginales</taxon>
        <taxon>Albuginaceae</taxon>
        <taxon>Albugo</taxon>
    </lineage>
</organism>
<gene>
    <name evidence="3" type="primary">AlNc14C90G5671</name>
    <name evidence="3" type="ORF">ALNC14_064430</name>
</gene>
<reference evidence="3" key="1">
    <citation type="journal article" date="2011" name="PLoS Biol.">
        <title>Gene gain and loss during evolution of obligate parasitism in the white rust pathogen of Arabidopsis thaliana.</title>
        <authorList>
            <person name="Kemen E."/>
            <person name="Gardiner A."/>
            <person name="Schultz-Larsen T."/>
            <person name="Kemen A.C."/>
            <person name="Balmuth A.L."/>
            <person name="Robert-Seilaniantz A."/>
            <person name="Bailey K."/>
            <person name="Holub E."/>
            <person name="Studholme D.J."/>
            <person name="Maclean D."/>
            <person name="Jones J.D."/>
        </authorList>
    </citation>
    <scope>NUCLEOTIDE SEQUENCE</scope>
</reference>
<evidence type="ECO:0000313" key="3">
    <source>
        <dbReference type="EMBL" id="CCA20300.1"/>
    </source>
</evidence>
<dbReference type="HOGENOM" id="CLU_012523_0_0_1"/>
<evidence type="ECO:0000256" key="1">
    <source>
        <dbReference type="SAM" id="Coils"/>
    </source>
</evidence>
<protein>
    <submittedName>
        <fullName evidence="3">Uncharacterized protein AlNc14C90G5671</fullName>
    </submittedName>
</protein>
<sequence length="586" mass="67377">MKDATLRRQESRGAEAALDKRVLNETNLLLLDIGLGKDHRRLFSNVKDLTASISSMSVAVYEKLFQICLENICRHPVTTNDYIKNADGILEALRAVHLTREAESASILDSLSGTDICSGDVGSIGKLIAVFREIYEALYLNTSLNAVLSEDQDVVDSPQKAKFPVGKQLDNSKGEQCEDLRVQPKTKNRSTHIKWGGKLASARIFPERCIKNRANDTKTGIRHDNALRRSHISPIPSSTSTSGLSYKKFRERQAVVSFGSVSPVEINQSPHNLVRESRSEMELNGDTFSEVSIADDQNVSAKLESIDPSIDLISEEDQDKALREFSMSSTFAAQREKGSRSSLYPLMPMRLSARTRRAEKKYSLLIQDHVETLRLQEKRHRELLARRFRVNKHQQQIDAIRHRNFQQTLCQERLAAQMQQKTTLESHMRIMMSNVLVIEKDKLKVKQKEFNEQIKSIQSNHQRQERALETFFDHQLALLKEELLRNTIEQSVAEKAHRLASKQLLRDLRHEQDDTLKLTIDKAQERQKQRLFAWEREHQRQITQLNQKEPKRNIDPFHAAAIKARELRHAKKQSHRRPSSRHKKST</sequence>
<reference evidence="3" key="2">
    <citation type="submission" date="2011-02" db="EMBL/GenBank/DDBJ databases">
        <authorList>
            <person name="MacLean D."/>
        </authorList>
    </citation>
    <scope>NUCLEOTIDE SEQUENCE</scope>
</reference>
<keyword evidence="1" id="KW-0175">Coiled coil</keyword>
<feature type="coiled-coil region" evidence="1">
    <location>
        <begin position="440"/>
        <end position="467"/>
    </location>
</feature>